<accession>A0A2P2QE59</accession>
<name>A0A2P2QE59_RHIMU</name>
<dbReference type="EMBL" id="GGEC01084798">
    <property type="protein sequence ID" value="MBX65282.1"/>
    <property type="molecule type" value="Transcribed_RNA"/>
</dbReference>
<sequence>MWMSTTIKFKAILCCSTPLDFKCKALLMQSH</sequence>
<evidence type="ECO:0000313" key="1">
    <source>
        <dbReference type="EMBL" id="MBX65282.1"/>
    </source>
</evidence>
<organism evidence="1">
    <name type="scientific">Rhizophora mucronata</name>
    <name type="common">Asiatic mangrove</name>
    <dbReference type="NCBI Taxonomy" id="61149"/>
    <lineage>
        <taxon>Eukaryota</taxon>
        <taxon>Viridiplantae</taxon>
        <taxon>Streptophyta</taxon>
        <taxon>Embryophyta</taxon>
        <taxon>Tracheophyta</taxon>
        <taxon>Spermatophyta</taxon>
        <taxon>Magnoliopsida</taxon>
        <taxon>eudicotyledons</taxon>
        <taxon>Gunneridae</taxon>
        <taxon>Pentapetalae</taxon>
        <taxon>rosids</taxon>
        <taxon>fabids</taxon>
        <taxon>Malpighiales</taxon>
        <taxon>Rhizophoraceae</taxon>
        <taxon>Rhizophora</taxon>
    </lineage>
</organism>
<proteinExistence type="predicted"/>
<reference evidence="1" key="1">
    <citation type="submission" date="2018-02" db="EMBL/GenBank/DDBJ databases">
        <title>Rhizophora mucronata_Transcriptome.</title>
        <authorList>
            <person name="Meera S.P."/>
            <person name="Sreeshan A."/>
            <person name="Augustine A."/>
        </authorList>
    </citation>
    <scope>NUCLEOTIDE SEQUENCE</scope>
    <source>
        <tissue evidence="1">Leaf</tissue>
    </source>
</reference>
<dbReference type="AlphaFoldDB" id="A0A2P2QE59"/>
<protein>
    <submittedName>
        <fullName evidence="1">Uncharacterized protein</fullName>
    </submittedName>
</protein>